<dbReference type="InterPro" id="IPR031475">
    <property type="entry name" value="NBD_C"/>
</dbReference>
<evidence type="ECO:0000256" key="10">
    <source>
        <dbReference type="ARBA" id="ARBA00039095"/>
    </source>
</evidence>
<proteinExistence type="inferred from homology"/>
<accession>A0ABT3BGP2</accession>
<evidence type="ECO:0000256" key="1">
    <source>
        <dbReference type="ARBA" id="ARBA00005715"/>
    </source>
</evidence>
<protein>
    <recommendedName>
        <fullName evidence="11">3-oxo-tetronate kinase</fullName>
        <ecNumber evidence="10">2.7.1.217</ecNumber>
    </recommendedName>
    <alternativeName>
        <fullName evidence="12">3-dehydrotetronate 4-kinase</fullName>
    </alternativeName>
</protein>
<evidence type="ECO:0000256" key="7">
    <source>
        <dbReference type="ARBA" id="ARBA00035898"/>
    </source>
</evidence>
<dbReference type="Pfam" id="PF17042">
    <property type="entry name" value="NBD_C"/>
    <property type="match status" value="1"/>
</dbReference>
<evidence type="ECO:0000256" key="3">
    <source>
        <dbReference type="ARBA" id="ARBA00022741"/>
    </source>
</evidence>
<dbReference type="InterPro" id="IPR050007">
    <property type="entry name" value="OtnK"/>
</dbReference>
<comment type="catalytic activity">
    <reaction evidence="7">
        <text>3-dehydro-L-erythronate + ATP = 3-dehydro-4-O-phospho-L-erythronate + ADP + H(+)</text>
        <dbReference type="Rhea" id="RHEA:52552"/>
        <dbReference type="ChEBI" id="CHEBI:15378"/>
        <dbReference type="ChEBI" id="CHEBI:30616"/>
        <dbReference type="ChEBI" id="CHEBI:136592"/>
        <dbReference type="ChEBI" id="CHEBI:136670"/>
        <dbReference type="ChEBI" id="CHEBI:456216"/>
        <dbReference type="EC" id="2.7.1.217"/>
    </reaction>
</comment>
<keyword evidence="5" id="KW-0067">ATP-binding</keyword>
<dbReference type="Gene3D" id="3.40.980.20">
    <property type="entry name" value="Four-carbon acid sugar kinase, nucleotide binding domain"/>
    <property type="match status" value="1"/>
</dbReference>
<comment type="catalytic activity">
    <reaction evidence="8">
        <text>3-dehydro-D-erythronate + ATP = 3-dehydro-4-O-phospho-D-erythronate + ADP + H(+)</text>
        <dbReference type="Rhea" id="RHEA:52556"/>
        <dbReference type="ChEBI" id="CHEBI:15378"/>
        <dbReference type="ChEBI" id="CHEBI:30616"/>
        <dbReference type="ChEBI" id="CHEBI:57958"/>
        <dbReference type="ChEBI" id="CHEBI:136593"/>
        <dbReference type="ChEBI" id="CHEBI:456216"/>
        <dbReference type="EC" id="2.7.1.217"/>
    </reaction>
</comment>
<gene>
    <name evidence="15" type="ORF">MUB52_15080</name>
</gene>
<feature type="domain" description="Four-carbon acid sugar kinase N-terminal" evidence="13">
    <location>
        <begin position="3"/>
        <end position="230"/>
    </location>
</feature>
<dbReference type="EC" id="2.7.1.217" evidence="10"/>
<evidence type="ECO:0000256" key="8">
    <source>
        <dbReference type="ARBA" id="ARBA00036346"/>
    </source>
</evidence>
<keyword evidence="3" id="KW-0547">Nucleotide-binding</keyword>
<dbReference type="Pfam" id="PF07005">
    <property type="entry name" value="SBD_N"/>
    <property type="match status" value="1"/>
</dbReference>
<dbReference type="EMBL" id="JALIEB010000010">
    <property type="protein sequence ID" value="MCV3272755.1"/>
    <property type="molecule type" value="Genomic_DNA"/>
</dbReference>
<evidence type="ECO:0000313" key="16">
    <source>
        <dbReference type="Proteomes" id="UP001208690"/>
    </source>
</evidence>
<evidence type="ECO:0000256" key="11">
    <source>
        <dbReference type="ARBA" id="ARBA00039461"/>
    </source>
</evidence>
<dbReference type="InterPro" id="IPR010737">
    <property type="entry name" value="4-carb_acid_sugar_kinase_N"/>
</dbReference>
<evidence type="ECO:0000256" key="2">
    <source>
        <dbReference type="ARBA" id="ARBA00022679"/>
    </source>
</evidence>
<keyword evidence="2" id="KW-0808">Transferase</keyword>
<dbReference type="Gene3D" id="3.40.50.10840">
    <property type="entry name" value="Putative sugar-binding, N-terminal domain"/>
    <property type="match status" value="1"/>
</dbReference>
<dbReference type="InterPro" id="IPR037051">
    <property type="entry name" value="4-carb_acid_sugar_kinase_N_sf"/>
</dbReference>
<dbReference type="InterPro" id="IPR042213">
    <property type="entry name" value="NBD_C_sf"/>
</dbReference>
<keyword evidence="4 15" id="KW-0418">Kinase</keyword>
<name>A0ABT3BGP2_9RHOB</name>
<dbReference type="Proteomes" id="UP001208690">
    <property type="component" value="Unassembled WGS sequence"/>
</dbReference>
<comment type="function">
    <text evidence="9">Catalyzes the ATP-dependent phosphorylation of 3-oxo-tetronate to 3-oxo-tetronate 4-phosphate.</text>
</comment>
<keyword evidence="6" id="KW-0119">Carbohydrate metabolism</keyword>
<evidence type="ECO:0000256" key="6">
    <source>
        <dbReference type="ARBA" id="ARBA00023277"/>
    </source>
</evidence>
<dbReference type="RefSeq" id="WP_263845075.1">
    <property type="nucleotide sequence ID" value="NZ_JALIEB010000010.1"/>
</dbReference>
<evidence type="ECO:0000256" key="12">
    <source>
        <dbReference type="ARBA" id="ARBA00041377"/>
    </source>
</evidence>
<evidence type="ECO:0000259" key="13">
    <source>
        <dbReference type="Pfam" id="PF07005"/>
    </source>
</evidence>
<dbReference type="GO" id="GO:0016301">
    <property type="term" value="F:kinase activity"/>
    <property type="evidence" value="ECO:0007669"/>
    <property type="project" value="UniProtKB-KW"/>
</dbReference>
<comment type="caution">
    <text evidence="15">The sequence shown here is derived from an EMBL/GenBank/DDBJ whole genome shotgun (WGS) entry which is preliminary data.</text>
</comment>
<dbReference type="SUPFAM" id="SSF142764">
    <property type="entry name" value="YgbK-like"/>
    <property type="match status" value="1"/>
</dbReference>
<evidence type="ECO:0000259" key="14">
    <source>
        <dbReference type="Pfam" id="PF17042"/>
    </source>
</evidence>
<evidence type="ECO:0000313" key="15">
    <source>
        <dbReference type="EMBL" id="MCV3272755.1"/>
    </source>
</evidence>
<keyword evidence="16" id="KW-1185">Reference proteome</keyword>
<organism evidence="15 16">
    <name type="scientific">Roseobacter sinensis</name>
    <dbReference type="NCBI Taxonomy" id="2931391"/>
    <lineage>
        <taxon>Bacteria</taxon>
        <taxon>Pseudomonadati</taxon>
        <taxon>Pseudomonadota</taxon>
        <taxon>Alphaproteobacteria</taxon>
        <taxon>Rhodobacterales</taxon>
        <taxon>Roseobacteraceae</taxon>
        <taxon>Roseobacter</taxon>
    </lineage>
</organism>
<evidence type="ECO:0000256" key="5">
    <source>
        <dbReference type="ARBA" id="ARBA00022840"/>
    </source>
</evidence>
<feature type="domain" description="Four-carbon acid sugar kinase nucleotide binding" evidence="14">
    <location>
        <begin position="254"/>
        <end position="413"/>
    </location>
</feature>
<comment type="similarity">
    <text evidence="1">Belongs to the four-carbon acid sugar kinase family.</text>
</comment>
<sequence>MLIGVIADDFTGASDIANTLARGVAPDGGLRTAQFAGIPTDPAPSEIEAGVISLKSRTAPRAAAVDESRTALRWLRAQGCRQIVFKYCSTFDSTPEGNIGPVAEALADELGATKVVFCPAFPATGRTVYQGHLFVHDTPLDRSGMADHPLTPMTDPDIRRWLQSQTRAAVGHLPIDIVRRGPSAIRCALDAADARFLIADAISEDNLMDLGAALADAPLITGGSGIAQGLPRHFIPRATGRAAAAYAGVTGPEAILAGSCSGATRAQVEAHAAAHPTLPIDVRGVMAGTVTVKSLTGFFDANVGRAPLAYSSATPAEVRALQAEFGRDALAARLDTLFAQTASALVRSGYRRLVVAGGETSGAVAQSVAATLKAPAMTIGPEIDPGIPVLTVGDDAPVALALKSGNFGGIDVFQKALRVMESGHQEPAARAARLAQARIR</sequence>
<evidence type="ECO:0000256" key="9">
    <source>
        <dbReference type="ARBA" id="ARBA00037335"/>
    </source>
</evidence>
<dbReference type="NCBIfam" id="NF043035">
    <property type="entry name" value="OxoTetrKin"/>
    <property type="match status" value="1"/>
</dbReference>
<reference evidence="15 16" key="1">
    <citation type="submission" date="2022-04" db="EMBL/GenBank/DDBJ databases">
        <title>Roseobacter sp. WL0113 is a bacterium isolated from neritic sediment.</title>
        <authorList>
            <person name="Wang L."/>
            <person name="He W."/>
            <person name="Zhang D.-F."/>
        </authorList>
    </citation>
    <scope>NUCLEOTIDE SEQUENCE [LARGE SCALE GENOMIC DNA]</scope>
    <source>
        <strain evidence="15 16">WL0113</strain>
    </source>
</reference>
<evidence type="ECO:0000256" key="4">
    <source>
        <dbReference type="ARBA" id="ARBA00022777"/>
    </source>
</evidence>